<organism evidence="1 3">
    <name type="scientific">Paenibacillus pabuli</name>
    <dbReference type="NCBI Taxonomy" id="1472"/>
    <lineage>
        <taxon>Bacteria</taxon>
        <taxon>Bacillati</taxon>
        <taxon>Bacillota</taxon>
        <taxon>Bacilli</taxon>
        <taxon>Bacillales</taxon>
        <taxon>Paenibacillaceae</taxon>
        <taxon>Paenibacillus</taxon>
    </lineage>
</organism>
<reference evidence="1 3" key="1">
    <citation type="submission" date="2018-05" db="EMBL/GenBank/DDBJ databases">
        <title>Freshwater and sediment microbial communities from various areas in North America, analyzing microbe dynamics in response to fracking.</title>
        <authorList>
            <person name="Lamendella R."/>
        </authorList>
    </citation>
    <scope>NUCLEOTIDE SEQUENCE [LARGE SCALE GENOMIC DNA]</scope>
    <source>
        <strain evidence="1 3">DB-3</strain>
        <strain evidence="2 4">NG-13</strain>
    </source>
</reference>
<evidence type="ECO:0000313" key="4">
    <source>
        <dbReference type="Proteomes" id="UP000248827"/>
    </source>
</evidence>
<dbReference type="AlphaFoldDB" id="A0A855Y0Y0"/>
<accession>A0A855Y0Y0</accession>
<evidence type="ECO:0000313" key="2">
    <source>
        <dbReference type="EMBL" id="RAI85096.1"/>
    </source>
</evidence>
<evidence type="ECO:0000313" key="1">
    <source>
        <dbReference type="EMBL" id="PWW32996.1"/>
    </source>
</evidence>
<dbReference type="Proteomes" id="UP000248827">
    <property type="component" value="Unassembled WGS sequence"/>
</dbReference>
<evidence type="ECO:0000313" key="3">
    <source>
        <dbReference type="Proteomes" id="UP000247078"/>
    </source>
</evidence>
<comment type="caution">
    <text evidence="1">The sequence shown here is derived from an EMBL/GenBank/DDBJ whole genome shotgun (WGS) entry which is preliminary data.</text>
</comment>
<gene>
    <name evidence="2" type="ORF">DET54_12269</name>
    <name evidence="1" type="ORF">DET56_1216</name>
</gene>
<dbReference type="EMBL" id="QGTZ01000021">
    <property type="protein sequence ID" value="PWW32996.1"/>
    <property type="molecule type" value="Genomic_DNA"/>
</dbReference>
<sequence length="42" mass="5060">MRAVSLKYRTKGIFLMFVFGTDTHRGAGEYIYFIERKHYEKV</sequence>
<name>A0A855Y0Y0_9BACL</name>
<proteinExistence type="predicted"/>
<keyword evidence="4" id="KW-1185">Reference proteome</keyword>
<protein>
    <submittedName>
        <fullName evidence="1">Uncharacterized protein</fullName>
    </submittedName>
</protein>
<dbReference type="EMBL" id="QLLI01000022">
    <property type="protein sequence ID" value="RAI85096.1"/>
    <property type="molecule type" value="Genomic_DNA"/>
</dbReference>
<dbReference type="Proteomes" id="UP000247078">
    <property type="component" value="Unassembled WGS sequence"/>
</dbReference>